<evidence type="ECO:0000256" key="5">
    <source>
        <dbReference type="ARBA" id="ARBA00022989"/>
    </source>
</evidence>
<keyword evidence="2" id="KW-0813">Transport</keyword>
<comment type="subcellular location">
    <subcellularLocation>
        <location evidence="1">Cell membrane</location>
        <topology evidence="1">Multi-pass membrane protein</topology>
    </subcellularLocation>
</comment>
<dbReference type="EMBL" id="SMRU01000040">
    <property type="protein sequence ID" value="TDF89389.1"/>
    <property type="molecule type" value="Genomic_DNA"/>
</dbReference>
<evidence type="ECO:0000256" key="2">
    <source>
        <dbReference type="ARBA" id="ARBA00022448"/>
    </source>
</evidence>
<dbReference type="PANTHER" id="PTHR43045:SF1">
    <property type="entry name" value="SHIKIMATE TRANSPORTER"/>
    <property type="match status" value="1"/>
</dbReference>
<feature type="transmembrane region" description="Helical" evidence="7">
    <location>
        <begin position="31"/>
        <end position="50"/>
    </location>
</feature>
<dbReference type="Gene3D" id="1.20.1250.20">
    <property type="entry name" value="MFS general substrate transporter like domains"/>
    <property type="match status" value="1"/>
</dbReference>
<dbReference type="SUPFAM" id="SSF103473">
    <property type="entry name" value="MFS general substrate transporter"/>
    <property type="match status" value="1"/>
</dbReference>
<dbReference type="PROSITE" id="PS50850">
    <property type="entry name" value="MFS"/>
    <property type="match status" value="1"/>
</dbReference>
<keyword evidence="10" id="KW-1185">Reference proteome</keyword>
<name>A0A4R5K6X5_9MICC</name>
<dbReference type="InterPro" id="IPR036259">
    <property type="entry name" value="MFS_trans_sf"/>
</dbReference>
<dbReference type="PANTHER" id="PTHR43045">
    <property type="entry name" value="SHIKIMATE TRANSPORTER"/>
    <property type="match status" value="1"/>
</dbReference>
<dbReference type="InterPro" id="IPR020846">
    <property type="entry name" value="MFS_dom"/>
</dbReference>
<evidence type="ECO:0000256" key="7">
    <source>
        <dbReference type="SAM" id="Phobius"/>
    </source>
</evidence>
<proteinExistence type="predicted"/>
<feature type="non-terminal residue" evidence="9">
    <location>
        <position position="1"/>
    </location>
</feature>
<accession>A0A4R5K6X5</accession>
<dbReference type="InterPro" id="IPR011701">
    <property type="entry name" value="MFS"/>
</dbReference>
<dbReference type="GO" id="GO:0022857">
    <property type="term" value="F:transmembrane transporter activity"/>
    <property type="evidence" value="ECO:0007669"/>
    <property type="project" value="InterPro"/>
</dbReference>
<comment type="caution">
    <text evidence="9">The sequence shown here is derived from an EMBL/GenBank/DDBJ whole genome shotgun (WGS) entry which is preliminary data.</text>
</comment>
<dbReference type="RefSeq" id="WP_165962474.1">
    <property type="nucleotide sequence ID" value="NZ_SMRU01000040.1"/>
</dbReference>
<keyword evidence="5 7" id="KW-1133">Transmembrane helix</keyword>
<protein>
    <submittedName>
        <fullName evidence="9">MFS transporter</fullName>
    </submittedName>
</protein>
<evidence type="ECO:0000259" key="8">
    <source>
        <dbReference type="PROSITE" id="PS50850"/>
    </source>
</evidence>
<feature type="domain" description="Major facilitator superfamily (MFS) profile" evidence="8">
    <location>
        <begin position="1"/>
        <end position="127"/>
    </location>
</feature>
<evidence type="ECO:0000256" key="6">
    <source>
        <dbReference type="ARBA" id="ARBA00023136"/>
    </source>
</evidence>
<sequence>DKIGRKTMFLSGTIGVGITMVPYLWSITTGNWALIFLFGIINYAFFYSMVNASWPSFFAEMFPGRLRVSGLALGTQIGFAISGVIGPVLSTALAGADLKGWVGPSMVALGFMVFAGIAALTAKETGKYTLKELDEVHQSEQENAAVAAATVGA</sequence>
<organism evidence="9 10">
    <name type="scientific">Arthrobacter terricola</name>
    <dbReference type="NCBI Taxonomy" id="2547396"/>
    <lineage>
        <taxon>Bacteria</taxon>
        <taxon>Bacillati</taxon>
        <taxon>Actinomycetota</taxon>
        <taxon>Actinomycetes</taxon>
        <taxon>Micrococcales</taxon>
        <taxon>Micrococcaceae</taxon>
        <taxon>Arthrobacter</taxon>
    </lineage>
</organism>
<feature type="transmembrane region" description="Helical" evidence="7">
    <location>
        <begin position="101"/>
        <end position="122"/>
    </location>
</feature>
<evidence type="ECO:0000256" key="4">
    <source>
        <dbReference type="ARBA" id="ARBA00022692"/>
    </source>
</evidence>
<dbReference type="GO" id="GO:0005886">
    <property type="term" value="C:plasma membrane"/>
    <property type="evidence" value="ECO:0007669"/>
    <property type="project" value="UniProtKB-SubCell"/>
</dbReference>
<keyword evidence="6 7" id="KW-0472">Membrane</keyword>
<keyword evidence="4 7" id="KW-0812">Transmembrane</keyword>
<feature type="transmembrane region" description="Helical" evidence="7">
    <location>
        <begin position="7"/>
        <end position="25"/>
    </location>
</feature>
<keyword evidence="3" id="KW-1003">Cell membrane</keyword>
<gene>
    <name evidence="9" type="ORF">E1809_22995</name>
</gene>
<evidence type="ECO:0000313" key="9">
    <source>
        <dbReference type="EMBL" id="TDF89389.1"/>
    </source>
</evidence>
<evidence type="ECO:0000256" key="1">
    <source>
        <dbReference type="ARBA" id="ARBA00004651"/>
    </source>
</evidence>
<feature type="transmembrane region" description="Helical" evidence="7">
    <location>
        <begin position="71"/>
        <end position="95"/>
    </location>
</feature>
<evidence type="ECO:0000256" key="3">
    <source>
        <dbReference type="ARBA" id="ARBA00022475"/>
    </source>
</evidence>
<dbReference type="Proteomes" id="UP000295511">
    <property type="component" value="Unassembled WGS sequence"/>
</dbReference>
<reference evidence="9 10" key="1">
    <citation type="submission" date="2019-03" db="EMBL/GenBank/DDBJ databases">
        <title>Whole genome sequence of Arthrobacter sp JH1-1.</title>
        <authorList>
            <person name="Trinh H.N."/>
        </authorList>
    </citation>
    <scope>NUCLEOTIDE SEQUENCE [LARGE SCALE GENOMIC DNA]</scope>
    <source>
        <strain evidence="9 10">JH1-1</strain>
    </source>
</reference>
<dbReference type="AlphaFoldDB" id="A0A4R5K6X5"/>
<evidence type="ECO:0000313" key="10">
    <source>
        <dbReference type="Proteomes" id="UP000295511"/>
    </source>
</evidence>
<dbReference type="Pfam" id="PF07690">
    <property type="entry name" value="MFS_1"/>
    <property type="match status" value="1"/>
</dbReference>